<evidence type="ECO:0000256" key="3">
    <source>
        <dbReference type="SAM" id="MobiDB-lite"/>
    </source>
</evidence>
<dbReference type="PRINTS" id="PR00081">
    <property type="entry name" value="GDHRDH"/>
</dbReference>
<dbReference type="EMBL" id="JADJZA010000007">
    <property type="protein sequence ID" value="MBK9297458.1"/>
    <property type="molecule type" value="Genomic_DNA"/>
</dbReference>
<dbReference type="InterPro" id="IPR002347">
    <property type="entry name" value="SDR_fam"/>
</dbReference>
<evidence type="ECO:0000256" key="1">
    <source>
        <dbReference type="ARBA" id="ARBA00006484"/>
    </source>
</evidence>
<dbReference type="InterPro" id="IPR020904">
    <property type="entry name" value="Sc_DH/Rdtase_CS"/>
</dbReference>
<protein>
    <submittedName>
        <fullName evidence="4">SDR family oxidoreductase</fullName>
    </submittedName>
</protein>
<dbReference type="SUPFAM" id="SSF51735">
    <property type="entry name" value="NAD(P)-binding Rossmann-fold domains"/>
    <property type="match status" value="1"/>
</dbReference>
<gene>
    <name evidence="4" type="ORF">IPN02_11630</name>
</gene>
<dbReference type="PROSITE" id="PS00061">
    <property type="entry name" value="ADH_SHORT"/>
    <property type="match status" value="1"/>
</dbReference>
<evidence type="ECO:0000256" key="2">
    <source>
        <dbReference type="ARBA" id="ARBA00023002"/>
    </source>
</evidence>
<reference evidence="4 5" key="1">
    <citation type="submission" date="2020-10" db="EMBL/GenBank/DDBJ databases">
        <title>Connecting structure to function with the recovery of over 1000 high-quality activated sludge metagenome-assembled genomes encoding full-length rRNA genes using long-read sequencing.</title>
        <authorList>
            <person name="Singleton C.M."/>
            <person name="Petriglieri F."/>
            <person name="Kristensen J.M."/>
            <person name="Kirkegaard R.H."/>
            <person name="Michaelsen T.Y."/>
            <person name="Andersen M.H."/>
            <person name="Karst S.M."/>
            <person name="Dueholm M.S."/>
            <person name="Nielsen P.H."/>
            <person name="Albertsen M."/>
        </authorList>
    </citation>
    <scope>NUCLEOTIDE SEQUENCE [LARGE SCALE GENOMIC DNA]</scope>
    <source>
        <strain evidence="4">Lyne_18-Q3-R50-59_MAXAC.006</strain>
    </source>
</reference>
<sequence>MGRLDGKVAIITGAARGMGEAEARLFAAEGARVVLADVLAEEGAAVAADIGDAARFVPLDVTDEAGWVDLLAVTTDEFGCPDVLVNNAGVLVPSPIRDLDVEQLRHVLDVNLLGPILGVKIVGAAMADAGRGSIVNVSSTGGLLGMSMISSYVASKWGLRGFSRSAAIEFGPSGVRVNSLHPGGVTTPMVGVTDVSAMVEPPEPGEAEPNPTLAASDAQGATQPIRRMGRPIEIARLALFLASDESSYCTGAEFVADGGSVAGQDLSATFGG</sequence>
<dbReference type="Proteomes" id="UP000727993">
    <property type="component" value="Unassembled WGS sequence"/>
</dbReference>
<evidence type="ECO:0000313" key="5">
    <source>
        <dbReference type="Proteomes" id="UP000727993"/>
    </source>
</evidence>
<keyword evidence="2" id="KW-0560">Oxidoreductase</keyword>
<dbReference type="PRINTS" id="PR00080">
    <property type="entry name" value="SDRFAMILY"/>
</dbReference>
<dbReference type="InterPro" id="IPR036291">
    <property type="entry name" value="NAD(P)-bd_dom_sf"/>
</dbReference>
<dbReference type="AlphaFoldDB" id="A0A936NDL5"/>
<comment type="similarity">
    <text evidence="1">Belongs to the short-chain dehydrogenases/reductases (SDR) family.</text>
</comment>
<evidence type="ECO:0000313" key="4">
    <source>
        <dbReference type="EMBL" id="MBK9297458.1"/>
    </source>
</evidence>
<accession>A0A936NDL5</accession>
<comment type="caution">
    <text evidence="4">The sequence shown here is derived from an EMBL/GenBank/DDBJ whole genome shotgun (WGS) entry which is preliminary data.</text>
</comment>
<name>A0A936NDL5_9ACTN</name>
<organism evidence="4 5">
    <name type="scientific">Candidatus Neomicrothrix subdominans</name>
    <dbReference type="NCBI Taxonomy" id="2954438"/>
    <lineage>
        <taxon>Bacteria</taxon>
        <taxon>Bacillati</taxon>
        <taxon>Actinomycetota</taxon>
        <taxon>Acidimicrobiia</taxon>
        <taxon>Acidimicrobiales</taxon>
        <taxon>Microthrixaceae</taxon>
        <taxon>Candidatus Neomicrothrix</taxon>
    </lineage>
</organism>
<feature type="region of interest" description="Disordered" evidence="3">
    <location>
        <begin position="201"/>
        <end position="222"/>
    </location>
</feature>
<dbReference type="PANTHER" id="PTHR42820">
    <property type="entry name" value="SHORT-CHAIN DEHYDROGENASE REDUCTASE"/>
    <property type="match status" value="1"/>
</dbReference>
<dbReference type="PANTHER" id="PTHR42820:SF1">
    <property type="entry name" value="SHORT-CHAIN DEHYDROGENASE_REDUCTASE FAMILY PROTEIN"/>
    <property type="match status" value="1"/>
</dbReference>
<proteinExistence type="inferred from homology"/>
<dbReference type="Pfam" id="PF13561">
    <property type="entry name" value="adh_short_C2"/>
    <property type="match status" value="1"/>
</dbReference>
<dbReference type="Gene3D" id="3.40.50.720">
    <property type="entry name" value="NAD(P)-binding Rossmann-like Domain"/>
    <property type="match status" value="1"/>
</dbReference>
<dbReference type="GO" id="GO:0016491">
    <property type="term" value="F:oxidoreductase activity"/>
    <property type="evidence" value="ECO:0007669"/>
    <property type="project" value="UniProtKB-KW"/>
</dbReference>
<dbReference type="FunFam" id="3.40.50.720:FF:000084">
    <property type="entry name" value="Short-chain dehydrogenase reductase"/>
    <property type="match status" value="1"/>
</dbReference>